<feature type="transmembrane region" description="Helical" evidence="3">
    <location>
        <begin position="340"/>
        <end position="361"/>
    </location>
</feature>
<keyword evidence="3" id="KW-0812">Transmembrane</keyword>
<dbReference type="InterPro" id="IPR011701">
    <property type="entry name" value="MFS"/>
</dbReference>
<evidence type="ECO:0000313" key="6">
    <source>
        <dbReference type="Proteomes" id="UP000549394"/>
    </source>
</evidence>
<accession>A0A7I8W9M2</accession>
<keyword evidence="3" id="KW-0472">Membrane</keyword>
<feature type="domain" description="Major facilitator superfamily (MFS) profile" evidence="4">
    <location>
        <begin position="42"/>
        <end position="456"/>
    </location>
</feature>
<dbReference type="InterPro" id="IPR050327">
    <property type="entry name" value="Proton-linked_MCT"/>
</dbReference>
<evidence type="ECO:0000313" key="5">
    <source>
        <dbReference type="EMBL" id="CAD5124803.1"/>
    </source>
</evidence>
<feature type="transmembrane region" description="Helical" evidence="3">
    <location>
        <begin position="400"/>
        <end position="421"/>
    </location>
</feature>
<dbReference type="OrthoDB" id="10016898at2759"/>
<feature type="region of interest" description="Disordered" evidence="2">
    <location>
        <begin position="483"/>
        <end position="528"/>
    </location>
</feature>
<dbReference type="SUPFAM" id="SSF103473">
    <property type="entry name" value="MFS general substrate transporter"/>
    <property type="match status" value="1"/>
</dbReference>
<dbReference type="InterPro" id="IPR020846">
    <property type="entry name" value="MFS_dom"/>
</dbReference>
<dbReference type="GO" id="GO:0022857">
    <property type="term" value="F:transmembrane transporter activity"/>
    <property type="evidence" value="ECO:0007669"/>
    <property type="project" value="InterPro"/>
</dbReference>
<sequence length="528" mass="59795">MDFAKQLFQTYGQPLIDRFNIWYETLRVRLREDRKGWGISLAVLVVNIIRSSITYSFGVFVVQLKKIYQRPMAELDWIGTLSFCISLSCAPISVAVVRAFKYRGYRIVGFVGTIVLSLSCMCSSLIQELEWMFLTHSLLYGVGSSFIYMASSLIIGEYFDKDHKYHVLATSILLCGYPLGSLLFNPINAWLVTSYGWRIAFRIAAGLIIVTGLPCCWVFSSKDTINPEILRDEEEITPRTPEPPEPVVEEVEVEQEAKVKRRRCCTLAELKERPEIALWYMGNLLNYLGFYMPFVNLAYYMKLKGIEETRSSWALTLLSLSECVSYILASFFGDYLKGKLVYANVISAAALSLICILWPMLDFSYSMILFTSLTMGGFLGLTIVYTYAASGEVTKLPIDVAWSFTNLWSGVGILLGPFFSGAIYDIRRNYDDVFYVVGALFVLDALLFGGIVVLQKWREAHPPPEAIPLEKRKFSSVSETEMAATTTTAEYGSIEKPAGPLDAPRRPPSTYKLKEEESNREEDYFRVN</sequence>
<feature type="compositionally biased region" description="Basic and acidic residues" evidence="2">
    <location>
        <begin position="512"/>
        <end position="528"/>
    </location>
</feature>
<dbReference type="PANTHER" id="PTHR11360:SF251">
    <property type="entry name" value="MAJOR FACILITATOR SUPERFAMILY (MFS) PROFILE DOMAIN-CONTAINING PROTEIN"/>
    <property type="match status" value="1"/>
</dbReference>
<dbReference type="Gene3D" id="1.20.1250.20">
    <property type="entry name" value="MFS general substrate transporter like domains"/>
    <property type="match status" value="1"/>
</dbReference>
<dbReference type="InterPro" id="IPR036259">
    <property type="entry name" value="MFS_trans_sf"/>
</dbReference>
<protein>
    <submittedName>
        <fullName evidence="5">DgyrCDS13065</fullName>
    </submittedName>
</protein>
<comment type="caution">
    <text evidence="5">The sequence shown here is derived from an EMBL/GenBank/DDBJ whole genome shotgun (WGS) entry which is preliminary data.</text>
</comment>
<name>A0A7I8W9M2_9ANNE</name>
<feature type="transmembrane region" description="Helical" evidence="3">
    <location>
        <begin position="433"/>
        <end position="454"/>
    </location>
</feature>
<feature type="transmembrane region" description="Helical" evidence="3">
    <location>
        <begin position="167"/>
        <end position="187"/>
    </location>
</feature>
<proteinExistence type="predicted"/>
<gene>
    <name evidence="5" type="ORF">DGYR_LOCUS12289</name>
</gene>
<feature type="transmembrane region" description="Helical" evidence="3">
    <location>
        <begin position="313"/>
        <end position="333"/>
    </location>
</feature>
<dbReference type="Proteomes" id="UP000549394">
    <property type="component" value="Unassembled WGS sequence"/>
</dbReference>
<evidence type="ECO:0000256" key="3">
    <source>
        <dbReference type="SAM" id="Phobius"/>
    </source>
</evidence>
<feature type="transmembrane region" description="Helical" evidence="3">
    <location>
        <begin position="37"/>
        <end position="57"/>
    </location>
</feature>
<evidence type="ECO:0000259" key="4">
    <source>
        <dbReference type="PROSITE" id="PS50850"/>
    </source>
</evidence>
<organism evidence="5 6">
    <name type="scientific">Dimorphilus gyrociliatus</name>
    <dbReference type="NCBI Taxonomy" id="2664684"/>
    <lineage>
        <taxon>Eukaryota</taxon>
        <taxon>Metazoa</taxon>
        <taxon>Spiralia</taxon>
        <taxon>Lophotrochozoa</taxon>
        <taxon>Annelida</taxon>
        <taxon>Polychaeta</taxon>
        <taxon>Polychaeta incertae sedis</taxon>
        <taxon>Dinophilidae</taxon>
        <taxon>Dimorphilus</taxon>
    </lineage>
</organism>
<dbReference type="EMBL" id="CAJFCJ010000023">
    <property type="protein sequence ID" value="CAD5124803.1"/>
    <property type="molecule type" value="Genomic_DNA"/>
</dbReference>
<reference evidence="5 6" key="1">
    <citation type="submission" date="2020-08" db="EMBL/GenBank/DDBJ databases">
        <authorList>
            <person name="Hejnol A."/>
        </authorList>
    </citation>
    <scope>NUCLEOTIDE SEQUENCE [LARGE SCALE GENOMIC DNA]</scope>
</reference>
<feature type="transmembrane region" description="Helical" evidence="3">
    <location>
        <begin position="199"/>
        <end position="219"/>
    </location>
</feature>
<evidence type="ECO:0000256" key="2">
    <source>
        <dbReference type="SAM" id="MobiDB-lite"/>
    </source>
</evidence>
<dbReference type="PROSITE" id="PS50850">
    <property type="entry name" value="MFS"/>
    <property type="match status" value="1"/>
</dbReference>
<feature type="transmembrane region" description="Helical" evidence="3">
    <location>
        <begin position="367"/>
        <end position="388"/>
    </location>
</feature>
<feature type="transmembrane region" description="Helical" evidence="3">
    <location>
        <begin position="107"/>
        <end position="126"/>
    </location>
</feature>
<feature type="transmembrane region" description="Helical" evidence="3">
    <location>
        <begin position="77"/>
        <end position="100"/>
    </location>
</feature>
<comment type="subcellular location">
    <subcellularLocation>
        <location evidence="1">Membrane</location>
        <topology evidence="1">Multi-pass membrane protein</topology>
    </subcellularLocation>
</comment>
<feature type="transmembrane region" description="Helical" evidence="3">
    <location>
        <begin position="277"/>
        <end position="301"/>
    </location>
</feature>
<evidence type="ECO:0000256" key="1">
    <source>
        <dbReference type="ARBA" id="ARBA00004141"/>
    </source>
</evidence>
<keyword evidence="6" id="KW-1185">Reference proteome</keyword>
<dbReference type="AlphaFoldDB" id="A0A7I8W9M2"/>
<feature type="transmembrane region" description="Helical" evidence="3">
    <location>
        <begin position="138"/>
        <end position="155"/>
    </location>
</feature>
<dbReference type="Pfam" id="PF07690">
    <property type="entry name" value="MFS_1"/>
    <property type="match status" value="2"/>
</dbReference>
<dbReference type="GO" id="GO:0016020">
    <property type="term" value="C:membrane"/>
    <property type="evidence" value="ECO:0007669"/>
    <property type="project" value="UniProtKB-SubCell"/>
</dbReference>
<keyword evidence="3" id="KW-1133">Transmembrane helix</keyword>
<dbReference type="PANTHER" id="PTHR11360">
    <property type="entry name" value="MONOCARBOXYLATE TRANSPORTER"/>
    <property type="match status" value="1"/>
</dbReference>